<feature type="transmembrane region" description="Helical" evidence="7">
    <location>
        <begin position="161"/>
        <end position="181"/>
    </location>
</feature>
<dbReference type="NCBIfam" id="TIGR00698">
    <property type="entry name" value="YeiH family putative sulfate export transporter"/>
    <property type="match status" value="1"/>
</dbReference>
<dbReference type="InterPro" id="IPR018383">
    <property type="entry name" value="UPF0324_pro"/>
</dbReference>
<reference evidence="8 9" key="1">
    <citation type="submission" date="2019-03" db="EMBL/GenBank/DDBJ databases">
        <title>Genomic Encyclopedia of Type Strains, Phase IV (KMG-IV): sequencing the most valuable type-strain genomes for metagenomic binning, comparative biology and taxonomic classification.</title>
        <authorList>
            <person name="Goeker M."/>
        </authorList>
    </citation>
    <scope>NUCLEOTIDE SEQUENCE [LARGE SCALE GENOMIC DNA]</scope>
    <source>
        <strain evidence="8 9">DSM 21944</strain>
    </source>
</reference>
<keyword evidence="5 7" id="KW-1133">Transmembrane helix</keyword>
<evidence type="ECO:0000313" key="8">
    <source>
        <dbReference type="EMBL" id="TCS99314.1"/>
    </source>
</evidence>
<dbReference type="RefSeq" id="WP_123521108.1">
    <property type="nucleotide sequence ID" value="NZ_JBHLWF010000031.1"/>
</dbReference>
<dbReference type="EMBL" id="SMAF01000006">
    <property type="protein sequence ID" value="TCS99314.1"/>
    <property type="molecule type" value="Genomic_DNA"/>
</dbReference>
<feature type="transmembrane region" description="Helical" evidence="7">
    <location>
        <begin position="283"/>
        <end position="302"/>
    </location>
</feature>
<feature type="transmembrane region" description="Helical" evidence="7">
    <location>
        <begin position="38"/>
        <end position="59"/>
    </location>
</feature>
<feature type="transmembrane region" description="Helical" evidence="7">
    <location>
        <begin position="12"/>
        <end position="32"/>
    </location>
</feature>
<protein>
    <submittedName>
        <fullName evidence="8">Putative integral membrane protein (TIGR00698 family)</fullName>
    </submittedName>
</protein>
<gene>
    <name evidence="8" type="ORF">EDC25_106153</name>
</gene>
<comment type="caution">
    <text evidence="8">The sequence shown here is derived from an EMBL/GenBank/DDBJ whole genome shotgun (WGS) entry which is preliminary data.</text>
</comment>
<keyword evidence="6 7" id="KW-0472">Membrane</keyword>
<dbReference type="Proteomes" id="UP000294599">
    <property type="component" value="Unassembled WGS sequence"/>
</dbReference>
<evidence type="ECO:0000256" key="6">
    <source>
        <dbReference type="ARBA" id="ARBA00023136"/>
    </source>
</evidence>
<evidence type="ECO:0000256" key="3">
    <source>
        <dbReference type="ARBA" id="ARBA00022475"/>
    </source>
</evidence>
<organism evidence="8 9">
    <name type="scientific">Pseudofulvimonas gallinarii</name>
    <dbReference type="NCBI Taxonomy" id="634155"/>
    <lineage>
        <taxon>Bacteria</taxon>
        <taxon>Pseudomonadati</taxon>
        <taxon>Pseudomonadota</taxon>
        <taxon>Gammaproteobacteria</taxon>
        <taxon>Lysobacterales</taxon>
        <taxon>Rhodanobacteraceae</taxon>
        <taxon>Pseudofulvimonas</taxon>
    </lineage>
</organism>
<feature type="transmembrane region" description="Helical" evidence="7">
    <location>
        <begin position="226"/>
        <end position="244"/>
    </location>
</feature>
<keyword evidence="3" id="KW-1003">Cell membrane</keyword>
<feature type="transmembrane region" description="Helical" evidence="7">
    <location>
        <begin position="314"/>
        <end position="333"/>
    </location>
</feature>
<evidence type="ECO:0000313" key="9">
    <source>
        <dbReference type="Proteomes" id="UP000294599"/>
    </source>
</evidence>
<feature type="transmembrane region" description="Helical" evidence="7">
    <location>
        <begin position="256"/>
        <end position="277"/>
    </location>
</feature>
<name>A0A4R3LL87_9GAMM</name>
<accession>A0A4R3LL87</accession>
<dbReference type="PANTHER" id="PTHR30106">
    <property type="entry name" value="INNER MEMBRANE PROTEIN YEIH-RELATED"/>
    <property type="match status" value="1"/>
</dbReference>
<sequence>MSTITLPWFRLPALLPGLALAAAVAMLALGIAGLPSLAALHLAPLTLAILIGMAIGNVAGPRLPAAAPGLAAAQRHLLRAGVVAYGFRLDAHDIDGIGSGALLVAMLIVASTLALGTWFGRRWLGLDRDSALLTAAGSAICGAAAVLAVERCLRADSAKVAMAVGTVVLFGTTSLLLYPLLPALLDLTPRQFGIYTGATVHEVAQVVAIGQALGPEVADSAVVVKLVRVLMLVPVLVVIGRLGIRDDPGKARAAAFPWFVVAFAAVVAINSLLPLSVAFREAMQLLCTLLLATAMAALGMNTRFAALRAVGSRPLWLALLLFAWLTVGGYVLVRLLA</sequence>
<evidence type="ECO:0000256" key="5">
    <source>
        <dbReference type="ARBA" id="ARBA00022989"/>
    </source>
</evidence>
<comment type="similarity">
    <text evidence="2">Belongs to the UPF0324 family.</text>
</comment>
<dbReference type="Pfam" id="PF03601">
    <property type="entry name" value="Cons_hypoth698"/>
    <property type="match status" value="1"/>
</dbReference>
<feature type="transmembrane region" description="Helical" evidence="7">
    <location>
        <begin position="131"/>
        <end position="149"/>
    </location>
</feature>
<comment type="subcellular location">
    <subcellularLocation>
        <location evidence="1">Cell membrane</location>
        <topology evidence="1">Multi-pass membrane protein</topology>
    </subcellularLocation>
</comment>
<dbReference type="GO" id="GO:0005886">
    <property type="term" value="C:plasma membrane"/>
    <property type="evidence" value="ECO:0007669"/>
    <property type="project" value="UniProtKB-SubCell"/>
</dbReference>
<evidence type="ECO:0000256" key="4">
    <source>
        <dbReference type="ARBA" id="ARBA00022692"/>
    </source>
</evidence>
<evidence type="ECO:0000256" key="7">
    <source>
        <dbReference type="SAM" id="Phobius"/>
    </source>
</evidence>
<feature type="transmembrane region" description="Helical" evidence="7">
    <location>
        <begin position="97"/>
        <end position="119"/>
    </location>
</feature>
<dbReference type="PANTHER" id="PTHR30106:SF2">
    <property type="entry name" value="UPF0324 INNER MEMBRANE PROTEIN YEIH"/>
    <property type="match status" value="1"/>
</dbReference>
<keyword evidence="4 7" id="KW-0812">Transmembrane</keyword>
<dbReference type="InterPro" id="IPR004630">
    <property type="entry name" value="UPF0324_YeiH-like"/>
</dbReference>
<dbReference type="AlphaFoldDB" id="A0A4R3LL87"/>
<evidence type="ECO:0000256" key="1">
    <source>
        <dbReference type="ARBA" id="ARBA00004651"/>
    </source>
</evidence>
<keyword evidence="9" id="KW-1185">Reference proteome</keyword>
<dbReference type="OrthoDB" id="9805703at2"/>
<proteinExistence type="inferred from homology"/>
<evidence type="ECO:0000256" key="2">
    <source>
        <dbReference type="ARBA" id="ARBA00007977"/>
    </source>
</evidence>